<keyword evidence="2" id="KW-0812">Transmembrane</keyword>
<dbReference type="Gene3D" id="1.20.1250.20">
    <property type="entry name" value="MFS general substrate transporter like domains"/>
    <property type="match status" value="2"/>
</dbReference>
<keyword evidence="2" id="KW-0472">Membrane</keyword>
<dbReference type="EMBL" id="SHNO01000001">
    <property type="protein sequence ID" value="MCX2977597.1"/>
    <property type="molecule type" value="Genomic_DNA"/>
</dbReference>
<comment type="caution">
    <text evidence="3">The sequence shown here is derived from an EMBL/GenBank/DDBJ whole genome shotgun (WGS) entry which is preliminary data.</text>
</comment>
<feature type="transmembrane region" description="Helical" evidence="2">
    <location>
        <begin position="280"/>
        <end position="304"/>
    </location>
</feature>
<dbReference type="SUPFAM" id="SSF103473">
    <property type="entry name" value="MFS general substrate transporter"/>
    <property type="match status" value="1"/>
</dbReference>
<feature type="transmembrane region" description="Helical" evidence="2">
    <location>
        <begin position="468"/>
        <end position="488"/>
    </location>
</feature>
<protein>
    <submittedName>
        <fullName evidence="3">MFS transporter</fullName>
    </submittedName>
</protein>
<evidence type="ECO:0000313" key="4">
    <source>
        <dbReference type="Proteomes" id="UP001143304"/>
    </source>
</evidence>
<dbReference type="InterPro" id="IPR039672">
    <property type="entry name" value="MFS_2"/>
</dbReference>
<evidence type="ECO:0000256" key="2">
    <source>
        <dbReference type="SAM" id="Phobius"/>
    </source>
</evidence>
<dbReference type="Pfam" id="PF13347">
    <property type="entry name" value="MFS_2"/>
    <property type="match status" value="1"/>
</dbReference>
<organism evidence="3 4">
    <name type="scientific">Candidatus Marimicrobium litorale</name>
    <dbReference type="NCBI Taxonomy" id="2518991"/>
    <lineage>
        <taxon>Bacteria</taxon>
        <taxon>Pseudomonadati</taxon>
        <taxon>Pseudomonadota</taxon>
        <taxon>Gammaproteobacteria</taxon>
        <taxon>Cellvibrionales</taxon>
        <taxon>Halieaceae</taxon>
        <taxon>Marimicrobium</taxon>
    </lineage>
</organism>
<proteinExistence type="inferred from homology"/>
<evidence type="ECO:0000313" key="3">
    <source>
        <dbReference type="EMBL" id="MCX2977597.1"/>
    </source>
</evidence>
<comment type="similarity">
    <text evidence="1">Belongs to the sodium:galactoside symporter (TC 2.A.2) family.</text>
</comment>
<feature type="transmembrane region" description="Helical" evidence="2">
    <location>
        <begin position="347"/>
        <end position="366"/>
    </location>
</feature>
<gene>
    <name evidence="3" type="ORF">EYC82_09550</name>
</gene>
<dbReference type="PANTHER" id="PTHR11328:SF24">
    <property type="entry name" value="MAJOR FACILITATOR SUPERFAMILY (MFS) PROFILE DOMAIN-CONTAINING PROTEIN"/>
    <property type="match status" value="1"/>
</dbReference>
<evidence type="ECO:0000256" key="1">
    <source>
        <dbReference type="ARBA" id="ARBA00009617"/>
    </source>
</evidence>
<reference evidence="3" key="1">
    <citation type="submission" date="2019-02" db="EMBL/GenBank/DDBJ databases">
        <authorList>
            <person name="Li S.-H."/>
        </authorList>
    </citation>
    <scope>NUCLEOTIDE SEQUENCE</scope>
    <source>
        <strain evidence="3">IMCC11814</strain>
    </source>
</reference>
<feature type="transmembrane region" description="Helical" evidence="2">
    <location>
        <begin position="117"/>
        <end position="134"/>
    </location>
</feature>
<feature type="transmembrane region" description="Helical" evidence="2">
    <location>
        <begin position="316"/>
        <end position="335"/>
    </location>
</feature>
<keyword evidence="2" id="KW-1133">Transmembrane helix</keyword>
<feature type="transmembrane region" description="Helical" evidence="2">
    <location>
        <begin position="378"/>
        <end position="401"/>
    </location>
</feature>
<dbReference type="InterPro" id="IPR036259">
    <property type="entry name" value="MFS_trans_sf"/>
</dbReference>
<name>A0ABT3T7Y4_9GAMM</name>
<dbReference type="Proteomes" id="UP001143304">
    <property type="component" value="Unassembled WGS sequence"/>
</dbReference>
<sequence>MCRARFDCISRMWSTGWPVLLLFYKADDHDECGRRGHCMRKLTGLEKWSYAIGNMPFSVKDAAFVNFVVFYYTQVLGLSGTLTGLAMFVALTWDAISDPVVGSWSDTLRTRWGRRHPLLVAGGLPTALLFLALFNPPDDLEQMGIFIWLLGVSILLRTFLTIYFIPYSAMGAELSADYDERTIIAKARVTMAWLAGMLMPAIGFAVIFQSNSDVDGRLVQANYVEYGVLSAVLAGVTVVICVLGTRSTIPHLPQADADDGPFSLLRPITDMRVAFSNRKFLLVTCAGLAFGIAAGVYATLSLYIGTYFWELSTDQLAGMVIPTFIATLLGFGVLARIGQRVDKPRMLLAACVLLALNVFISLGARLLGFLPPNGVTLIYLWVLCTTGVGVFALVTLHVVTASLTADLLDEQELATGRRQEGVFFAAGAFLLKATTGLGAMLAGVVIDLVGLSPGLEPGSVAAEVLQQLGWFTIVLTGGMALVGGAFYLKVRMTREDLAQIRRRLQERVSNE</sequence>
<feature type="transmembrane region" description="Helical" evidence="2">
    <location>
        <begin position="422"/>
        <end position="448"/>
    </location>
</feature>
<feature type="transmembrane region" description="Helical" evidence="2">
    <location>
        <begin position="228"/>
        <end position="245"/>
    </location>
</feature>
<feature type="transmembrane region" description="Helical" evidence="2">
    <location>
        <begin position="187"/>
        <end position="208"/>
    </location>
</feature>
<keyword evidence="4" id="KW-1185">Reference proteome</keyword>
<accession>A0ABT3T7Y4</accession>
<dbReference type="PANTHER" id="PTHR11328">
    <property type="entry name" value="MAJOR FACILITATOR SUPERFAMILY DOMAIN-CONTAINING PROTEIN"/>
    <property type="match status" value="1"/>
</dbReference>
<feature type="transmembrane region" description="Helical" evidence="2">
    <location>
        <begin position="146"/>
        <end position="166"/>
    </location>
</feature>